<evidence type="ECO:0000256" key="8">
    <source>
        <dbReference type="RuleBase" id="RU004262"/>
    </source>
</evidence>
<dbReference type="SUPFAM" id="SSF53474">
    <property type="entry name" value="alpha/beta-Hydrolases"/>
    <property type="match status" value="1"/>
</dbReference>
<evidence type="ECO:0000256" key="3">
    <source>
        <dbReference type="ARBA" id="ARBA00010701"/>
    </source>
</evidence>
<evidence type="ECO:0000313" key="12">
    <source>
        <dbReference type="Proteomes" id="UP000002358"/>
    </source>
</evidence>
<comment type="subcellular location">
    <subcellularLocation>
        <location evidence="2">Secreted</location>
    </subcellularLocation>
</comment>
<evidence type="ECO:0000313" key="11">
    <source>
        <dbReference type="EnsemblMetazoa" id="XP_016844398"/>
    </source>
</evidence>
<evidence type="ECO:0000256" key="7">
    <source>
        <dbReference type="ARBA" id="ARBA00023157"/>
    </source>
</evidence>
<organism evidence="11 12">
    <name type="scientific">Nasonia vitripennis</name>
    <name type="common">Parasitic wasp</name>
    <dbReference type="NCBI Taxonomy" id="7425"/>
    <lineage>
        <taxon>Eukaryota</taxon>
        <taxon>Metazoa</taxon>
        <taxon>Ecdysozoa</taxon>
        <taxon>Arthropoda</taxon>
        <taxon>Hexapoda</taxon>
        <taxon>Insecta</taxon>
        <taxon>Pterygota</taxon>
        <taxon>Neoptera</taxon>
        <taxon>Endopterygota</taxon>
        <taxon>Hymenoptera</taxon>
        <taxon>Apocrita</taxon>
        <taxon>Proctotrupomorpha</taxon>
        <taxon>Chalcidoidea</taxon>
        <taxon>Pteromalidae</taxon>
        <taxon>Pteromalinae</taxon>
        <taxon>Nasonia</taxon>
    </lineage>
</organism>
<dbReference type="GeneID" id="103317272"/>
<evidence type="ECO:0000256" key="6">
    <source>
        <dbReference type="ARBA" id="ARBA00022801"/>
    </source>
</evidence>
<feature type="transmembrane region" description="Helical" evidence="9">
    <location>
        <begin position="27"/>
        <end position="46"/>
    </location>
</feature>
<comment type="catalytic activity">
    <reaction evidence="1">
        <text>a 1,2-diacyl-sn-glycero-3-phosphocholine + H2O = a 2-acyl-sn-glycero-3-phosphocholine + a fatty acid + H(+)</text>
        <dbReference type="Rhea" id="RHEA:18689"/>
        <dbReference type="ChEBI" id="CHEBI:15377"/>
        <dbReference type="ChEBI" id="CHEBI:15378"/>
        <dbReference type="ChEBI" id="CHEBI:28868"/>
        <dbReference type="ChEBI" id="CHEBI:57643"/>
        <dbReference type="ChEBI" id="CHEBI:57875"/>
        <dbReference type="EC" id="3.1.1.32"/>
    </reaction>
</comment>
<dbReference type="InterPro" id="IPR029058">
    <property type="entry name" value="AB_hydrolase_fold"/>
</dbReference>
<accession>A0A7M7J3Q6</accession>
<keyword evidence="6" id="KW-0378">Hydrolase</keyword>
<dbReference type="GO" id="GO:0016042">
    <property type="term" value="P:lipid catabolic process"/>
    <property type="evidence" value="ECO:0007669"/>
    <property type="project" value="TreeGrafter"/>
</dbReference>
<keyword evidence="7" id="KW-1015">Disulfide bond</keyword>
<dbReference type="RefSeq" id="XP_016844398.1">
    <property type="nucleotide sequence ID" value="XM_016988909.3"/>
</dbReference>
<dbReference type="OrthoDB" id="199913at2759"/>
<name>A0A7M7J3Q6_NASVI</name>
<keyword evidence="5" id="KW-0964">Secreted</keyword>
<dbReference type="GO" id="GO:0008970">
    <property type="term" value="F:phospholipase A1 activity"/>
    <property type="evidence" value="ECO:0007669"/>
    <property type="project" value="UniProtKB-EC"/>
</dbReference>
<dbReference type="AlphaFoldDB" id="A0A7M7J3Q6"/>
<dbReference type="InParanoid" id="A0A7M7J3Q6"/>
<dbReference type="SMR" id="A0A7M7J3Q6"/>
<dbReference type="InterPro" id="IPR000734">
    <property type="entry name" value="TAG_lipase"/>
</dbReference>
<dbReference type="EC" id="3.1.1.32" evidence="4"/>
<keyword evidence="9" id="KW-0472">Membrane</keyword>
<feature type="domain" description="Lipase" evidence="10">
    <location>
        <begin position="115"/>
        <end position="361"/>
    </location>
</feature>
<comment type="similarity">
    <text evidence="3 8">Belongs to the AB hydrolase superfamily. Lipase family.</text>
</comment>
<reference evidence="11" key="1">
    <citation type="submission" date="2021-01" db="UniProtKB">
        <authorList>
            <consortium name="EnsemblMetazoa"/>
        </authorList>
    </citation>
    <scope>IDENTIFICATION</scope>
</reference>
<dbReference type="PRINTS" id="PR00821">
    <property type="entry name" value="TAGLIPASE"/>
</dbReference>
<evidence type="ECO:0000259" key="10">
    <source>
        <dbReference type="Pfam" id="PF00151"/>
    </source>
</evidence>
<dbReference type="EnsemblMetazoa" id="XM_016988909">
    <property type="protein sequence ID" value="XP_016844398"/>
    <property type="gene ID" value="LOC103317272"/>
</dbReference>
<dbReference type="PANTHER" id="PTHR11610">
    <property type="entry name" value="LIPASE"/>
    <property type="match status" value="1"/>
</dbReference>
<dbReference type="Pfam" id="PF00151">
    <property type="entry name" value="Lipase"/>
    <property type="match status" value="1"/>
</dbReference>
<dbReference type="GO" id="GO:0005615">
    <property type="term" value="C:extracellular space"/>
    <property type="evidence" value="ECO:0007669"/>
    <property type="project" value="TreeGrafter"/>
</dbReference>
<dbReference type="InterPro" id="IPR013818">
    <property type="entry name" value="Lipase"/>
</dbReference>
<keyword evidence="9" id="KW-1133">Transmembrane helix</keyword>
<evidence type="ECO:0000256" key="2">
    <source>
        <dbReference type="ARBA" id="ARBA00004613"/>
    </source>
</evidence>
<sequence>MLSVKYNFNLRRSIDSTCNSNCSKMKLHFMILLAKFYCVFLLLQIIKVDEYKKFMDLNPANFSEEDSITSNELNSTSKIRDNIVRTSKSALNCLGLGDVFSEALDWFLKKDSNGTNALKVKFYAISRNSPKRIIIQLGENFNLNNVNFDITRRTMLITHGFLASADAEWIFDMTEALLKWDDVNIFVVDWSDGSNTWNYFKATINTRTVGDYKLQPNVIESSKYGPLYFMGHSLGSHICGHASKKLKRRKSKWLVQRITGLDPAQPCFKNSDKSLKLDNDDAPFVDVIHINGRVLWKLGLGLPYPVGHVDFYPNGGKLQPGCFLSKPSIWDYLPLRSEKINEAICSHGRSFLYFTDSIMASMRDSCSF</sequence>
<dbReference type="Gene3D" id="3.40.50.1820">
    <property type="entry name" value="alpha/beta hydrolase"/>
    <property type="match status" value="1"/>
</dbReference>
<proteinExistence type="inferred from homology"/>
<evidence type="ECO:0000256" key="1">
    <source>
        <dbReference type="ARBA" id="ARBA00000111"/>
    </source>
</evidence>
<evidence type="ECO:0000256" key="4">
    <source>
        <dbReference type="ARBA" id="ARBA00013179"/>
    </source>
</evidence>
<keyword evidence="9" id="KW-0812">Transmembrane</keyword>
<dbReference type="Proteomes" id="UP000002358">
    <property type="component" value="Chromosome 1"/>
</dbReference>
<evidence type="ECO:0000256" key="9">
    <source>
        <dbReference type="SAM" id="Phobius"/>
    </source>
</evidence>
<keyword evidence="12" id="KW-1185">Reference proteome</keyword>
<protein>
    <recommendedName>
        <fullName evidence="4">phospholipase A1</fullName>
        <ecNumber evidence="4">3.1.1.32</ecNumber>
    </recommendedName>
</protein>
<dbReference type="KEGG" id="nvi:103317272"/>
<evidence type="ECO:0000256" key="5">
    <source>
        <dbReference type="ARBA" id="ARBA00022525"/>
    </source>
</evidence>